<dbReference type="InterPro" id="IPR025166">
    <property type="entry name" value="Integrase_DNA_bind_dom"/>
</dbReference>
<organism evidence="8">
    <name type="scientific">Salmonella enterica subsp. salamae serovar 42:z:1,5</name>
    <dbReference type="NCBI Taxonomy" id="1967617"/>
    <lineage>
        <taxon>Bacteria</taxon>
        <taxon>Pseudomonadati</taxon>
        <taxon>Pseudomonadota</taxon>
        <taxon>Gammaproteobacteria</taxon>
        <taxon>Enterobacterales</taxon>
        <taxon>Enterobacteriaceae</taxon>
        <taxon>Salmonella</taxon>
    </lineage>
</organism>
<comment type="caution">
    <text evidence="8">The sequence shown here is derived from an EMBL/GenBank/DDBJ whole genome shotgun (WGS) entry which is preliminary data.</text>
</comment>
<dbReference type="Pfam" id="PF13356">
    <property type="entry name" value="Arm-DNA-bind_3"/>
    <property type="match status" value="1"/>
</dbReference>
<dbReference type="InterPro" id="IPR013762">
    <property type="entry name" value="Integrase-like_cat_sf"/>
</dbReference>
<dbReference type="PROSITE" id="PS51900">
    <property type="entry name" value="CB"/>
    <property type="match status" value="1"/>
</dbReference>
<dbReference type="Gene3D" id="1.10.150.130">
    <property type="match status" value="1"/>
</dbReference>
<feature type="domain" description="Core-binding (CB)" evidence="7">
    <location>
        <begin position="105"/>
        <end position="186"/>
    </location>
</feature>
<evidence type="ECO:0000259" key="7">
    <source>
        <dbReference type="PROSITE" id="PS51900"/>
    </source>
</evidence>
<dbReference type="InterPro" id="IPR050808">
    <property type="entry name" value="Phage_Integrase"/>
</dbReference>
<dbReference type="GO" id="GO:0006310">
    <property type="term" value="P:DNA recombination"/>
    <property type="evidence" value="ECO:0007669"/>
    <property type="project" value="UniProtKB-KW"/>
</dbReference>
<keyword evidence="3 5" id="KW-0238">DNA-binding</keyword>
<evidence type="ECO:0000256" key="2">
    <source>
        <dbReference type="ARBA" id="ARBA00022908"/>
    </source>
</evidence>
<sequence length="402" mass="45077">MARTTRPLTNTEVLRAKALEKDLTLHDGDGLFLIVKTSGKKLWRFRYQRPATKQRTMMGLGAFPSLSLADARGLRADYLALLANGIDPQIQAEVAEEQQQIALDSIFSTVAANWFQLKSKSVTPDYAKDIWRSLEKDVFPAIGEIPVQQIKARTLVEALEPIKARGALETVRRLVQRINEIMIYAVNTGLINANPASGVGMAFEKPKKQNMPTLRPEELPKLMRSLVMSNLSVPTRCLIEWQLLTLVRPSEASGARWAEIDLNTKLWTIPAERMKAKREHIVPLSPQALEILEVMKPISAHREHVFPSRNDPKQAMNSQTANAALKRIGYGGKLVAHGLRAIASTCMNEAEFNPDVIEAALAHIESNDVRKAYNRSTYLEHRKELMDWWGIQCTSAKNGTVR</sequence>
<dbReference type="GO" id="GO:0015074">
    <property type="term" value="P:DNA integration"/>
    <property type="evidence" value="ECO:0007669"/>
    <property type="project" value="UniProtKB-KW"/>
</dbReference>
<dbReference type="Pfam" id="PF22022">
    <property type="entry name" value="Phage_int_M"/>
    <property type="match status" value="1"/>
</dbReference>
<dbReference type="Pfam" id="PF00589">
    <property type="entry name" value="Phage_integrase"/>
    <property type="match status" value="1"/>
</dbReference>
<dbReference type="NCBIfam" id="NF007246">
    <property type="entry name" value="PRK09692.1"/>
    <property type="match status" value="1"/>
</dbReference>
<gene>
    <name evidence="8" type="ORF">GNC10_004093</name>
</gene>
<proteinExistence type="inferred from homology"/>
<evidence type="ECO:0000256" key="1">
    <source>
        <dbReference type="ARBA" id="ARBA00008857"/>
    </source>
</evidence>
<evidence type="ECO:0000259" key="6">
    <source>
        <dbReference type="PROSITE" id="PS51898"/>
    </source>
</evidence>
<dbReference type="InterPro" id="IPR002104">
    <property type="entry name" value="Integrase_catalytic"/>
</dbReference>
<reference evidence="8" key="2">
    <citation type="submission" date="2018-07" db="EMBL/GenBank/DDBJ databases">
        <authorList>
            <consortium name="NCBI Pathogen Detection Project"/>
        </authorList>
    </citation>
    <scope>NUCLEOTIDE SEQUENCE</scope>
    <source>
        <strain evidence="8">3376-57</strain>
    </source>
</reference>
<feature type="domain" description="Tyr recombinase" evidence="6">
    <location>
        <begin position="209"/>
        <end position="387"/>
    </location>
</feature>
<dbReference type="InterPro" id="IPR038488">
    <property type="entry name" value="Integrase_DNA-bd_sf"/>
</dbReference>
<dbReference type="AlphaFoldDB" id="A0A735Q3W0"/>
<comment type="similarity">
    <text evidence="1">Belongs to the 'phage' integrase family.</text>
</comment>
<keyword evidence="4" id="KW-0233">DNA recombination</keyword>
<keyword evidence="2" id="KW-0229">DNA integration</keyword>
<dbReference type="InterPro" id="IPR010998">
    <property type="entry name" value="Integrase_recombinase_N"/>
</dbReference>
<dbReference type="CDD" id="cd00801">
    <property type="entry name" value="INT_P4_C"/>
    <property type="match status" value="1"/>
</dbReference>
<dbReference type="EMBL" id="DAASUN010000030">
    <property type="protein sequence ID" value="HAE7083403.1"/>
    <property type="molecule type" value="Genomic_DNA"/>
</dbReference>
<dbReference type="Gene3D" id="1.10.443.10">
    <property type="entry name" value="Intergrase catalytic core"/>
    <property type="match status" value="1"/>
</dbReference>
<dbReference type="SUPFAM" id="SSF56349">
    <property type="entry name" value="DNA breaking-rejoining enzymes"/>
    <property type="match status" value="1"/>
</dbReference>
<dbReference type="InterPro" id="IPR053876">
    <property type="entry name" value="Phage_int_M"/>
</dbReference>
<dbReference type="PANTHER" id="PTHR30629:SF6">
    <property type="entry name" value="PROPHAGE INTEGRASE INTA-RELATED"/>
    <property type="match status" value="1"/>
</dbReference>
<evidence type="ECO:0000256" key="3">
    <source>
        <dbReference type="ARBA" id="ARBA00023125"/>
    </source>
</evidence>
<dbReference type="GO" id="GO:0003677">
    <property type="term" value="F:DNA binding"/>
    <property type="evidence" value="ECO:0007669"/>
    <property type="project" value="UniProtKB-UniRule"/>
</dbReference>
<dbReference type="PROSITE" id="PS51898">
    <property type="entry name" value="TYR_RECOMBINASE"/>
    <property type="match status" value="1"/>
</dbReference>
<evidence type="ECO:0000313" key="8">
    <source>
        <dbReference type="EMBL" id="HAE7083403.1"/>
    </source>
</evidence>
<protein>
    <submittedName>
        <fullName evidence="8">Tyrosine-type recombinase/integrase</fullName>
    </submittedName>
</protein>
<reference evidence="8" key="1">
    <citation type="journal article" date="2018" name="Genome Biol.">
        <title>SKESA: strategic k-mer extension for scrupulous assemblies.</title>
        <authorList>
            <person name="Souvorov A."/>
            <person name="Agarwala R."/>
            <person name="Lipman D.J."/>
        </authorList>
    </citation>
    <scope>NUCLEOTIDE SEQUENCE</scope>
    <source>
        <strain evidence="8">3376-57</strain>
    </source>
</reference>
<dbReference type="Gene3D" id="3.30.160.390">
    <property type="entry name" value="Integrase, DNA-binding domain"/>
    <property type="match status" value="1"/>
</dbReference>
<dbReference type="PANTHER" id="PTHR30629">
    <property type="entry name" value="PROPHAGE INTEGRASE"/>
    <property type="match status" value="1"/>
</dbReference>
<evidence type="ECO:0000256" key="5">
    <source>
        <dbReference type="PROSITE-ProRule" id="PRU01248"/>
    </source>
</evidence>
<dbReference type="InterPro" id="IPR044068">
    <property type="entry name" value="CB"/>
</dbReference>
<name>A0A735Q3W0_SALER</name>
<dbReference type="InterPro" id="IPR011010">
    <property type="entry name" value="DNA_brk_join_enz"/>
</dbReference>
<evidence type="ECO:0000256" key="4">
    <source>
        <dbReference type="ARBA" id="ARBA00023172"/>
    </source>
</evidence>
<accession>A0A735Q3W0</accession>